<feature type="region of interest" description="Disordered" evidence="1">
    <location>
        <begin position="1"/>
        <end position="24"/>
    </location>
</feature>
<evidence type="ECO:0000313" key="2">
    <source>
        <dbReference type="EMBL" id="SPC90072.1"/>
    </source>
</evidence>
<dbReference type="AlphaFoldDB" id="A0A2N9FS42"/>
<organism evidence="2">
    <name type="scientific">Fagus sylvatica</name>
    <name type="common">Beechnut</name>
    <dbReference type="NCBI Taxonomy" id="28930"/>
    <lineage>
        <taxon>Eukaryota</taxon>
        <taxon>Viridiplantae</taxon>
        <taxon>Streptophyta</taxon>
        <taxon>Embryophyta</taxon>
        <taxon>Tracheophyta</taxon>
        <taxon>Spermatophyta</taxon>
        <taxon>Magnoliopsida</taxon>
        <taxon>eudicotyledons</taxon>
        <taxon>Gunneridae</taxon>
        <taxon>Pentapetalae</taxon>
        <taxon>rosids</taxon>
        <taxon>fabids</taxon>
        <taxon>Fagales</taxon>
        <taxon>Fagaceae</taxon>
        <taxon>Fagus</taxon>
    </lineage>
</organism>
<proteinExistence type="predicted"/>
<sequence>MFHLNRNSQAHATGLRPTTTQPNKIIVTETRIPDFSSTNSFTVFQIGESSSPHENPSTDTIPLSVKPTEGFVTFDSNQPSDLSGLVIRGDEGKGIIVLCDSHDAIVPPSNPIEVNRRWGTSSDWVLELHDGRRLSIPLSIIHQPEVATPGLHGFPFHANFRVMGPMVEDQSSLGCLDISNEDEENEDNISLVWEDLEVVRKGN</sequence>
<gene>
    <name evidence="2" type="ORF">FSB_LOCUS17954</name>
</gene>
<reference evidence="2" key="1">
    <citation type="submission" date="2018-02" db="EMBL/GenBank/DDBJ databases">
        <authorList>
            <person name="Cohen D.B."/>
            <person name="Kent A.D."/>
        </authorList>
    </citation>
    <scope>NUCLEOTIDE SEQUENCE</scope>
</reference>
<protein>
    <submittedName>
        <fullName evidence="2">Uncharacterized protein</fullName>
    </submittedName>
</protein>
<dbReference type="EMBL" id="OIVN01001114">
    <property type="protein sequence ID" value="SPC90072.1"/>
    <property type="molecule type" value="Genomic_DNA"/>
</dbReference>
<name>A0A2N9FS42_FAGSY</name>
<evidence type="ECO:0000256" key="1">
    <source>
        <dbReference type="SAM" id="MobiDB-lite"/>
    </source>
</evidence>
<accession>A0A2N9FS42</accession>
<feature type="compositionally biased region" description="Polar residues" evidence="1">
    <location>
        <begin position="1"/>
        <end position="23"/>
    </location>
</feature>